<dbReference type="Proteomes" id="UP001454036">
    <property type="component" value="Unassembled WGS sequence"/>
</dbReference>
<keyword evidence="2" id="KW-1185">Reference proteome</keyword>
<gene>
    <name evidence="1" type="ORF">LIER_37626</name>
</gene>
<proteinExistence type="predicted"/>
<accession>A0AAV3PPY5</accession>
<organism evidence="1 2">
    <name type="scientific">Lithospermum erythrorhizon</name>
    <name type="common">Purple gromwell</name>
    <name type="synonym">Lithospermum officinale var. erythrorhizon</name>
    <dbReference type="NCBI Taxonomy" id="34254"/>
    <lineage>
        <taxon>Eukaryota</taxon>
        <taxon>Viridiplantae</taxon>
        <taxon>Streptophyta</taxon>
        <taxon>Embryophyta</taxon>
        <taxon>Tracheophyta</taxon>
        <taxon>Spermatophyta</taxon>
        <taxon>Magnoliopsida</taxon>
        <taxon>eudicotyledons</taxon>
        <taxon>Gunneridae</taxon>
        <taxon>Pentapetalae</taxon>
        <taxon>asterids</taxon>
        <taxon>lamiids</taxon>
        <taxon>Boraginales</taxon>
        <taxon>Boraginaceae</taxon>
        <taxon>Boraginoideae</taxon>
        <taxon>Lithospermeae</taxon>
        <taxon>Lithospermum</taxon>
    </lineage>
</organism>
<sequence length="416" mass="47881">MMLMILSKIQKKEELKRGGAESVVQQTAIDSWHPEDEFRASGKTIFVVMSKWLASTDTINGRRSRRKNIPHNISHVLINDTSRRMMQGVTPNCTNVGTTAIDSYVDTGHCEQNASRIVKKATVEKTIDPNAWTWSQTKGHLERPGIRGTNYEIWRERKLNAVFTYFHEFGSIYISLLYLRNNFAFRVGGTLEDGRTVVKHILDNSWFLYLIYMFSCINIIENDSSSMSSVTQRLHQSEPKHYHKVVTQEEVIYVIIPTVTDRFSNTPALQNQHVAEKWKDVDVVPLDNSMMNKLQYLTTIKVDLSYAEMCVNAQGNTEESPKGYLKKVIKHAIGSKIEKYNDTPDVITLFYNNMNITYISENYVHYGGFPICTNKGYEIFYRREAKRIIKPAEASKAKEIVAKPIADNNRYYETDV</sequence>
<comment type="caution">
    <text evidence="1">The sequence shown here is derived from an EMBL/GenBank/DDBJ whole genome shotgun (WGS) entry which is preliminary data.</text>
</comment>
<protein>
    <submittedName>
        <fullName evidence="1">Uncharacterized protein</fullName>
    </submittedName>
</protein>
<evidence type="ECO:0000313" key="1">
    <source>
        <dbReference type="EMBL" id="GAA0153163.1"/>
    </source>
</evidence>
<dbReference type="AlphaFoldDB" id="A0AAV3PPY5"/>
<reference evidence="1 2" key="1">
    <citation type="submission" date="2024-01" db="EMBL/GenBank/DDBJ databases">
        <title>The complete chloroplast genome sequence of Lithospermum erythrorhizon: insights into the phylogenetic relationship among Boraginaceae species and the maternal lineages of purple gromwells.</title>
        <authorList>
            <person name="Okada T."/>
            <person name="Watanabe K."/>
        </authorList>
    </citation>
    <scope>NUCLEOTIDE SEQUENCE [LARGE SCALE GENOMIC DNA]</scope>
</reference>
<dbReference type="EMBL" id="BAABME010018255">
    <property type="protein sequence ID" value="GAA0153163.1"/>
    <property type="molecule type" value="Genomic_DNA"/>
</dbReference>
<name>A0AAV3PPY5_LITER</name>
<evidence type="ECO:0000313" key="2">
    <source>
        <dbReference type="Proteomes" id="UP001454036"/>
    </source>
</evidence>